<dbReference type="InterPro" id="IPR032675">
    <property type="entry name" value="LRR_dom_sf"/>
</dbReference>
<evidence type="ECO:0000313" key="3">
    <source>
        <dbReference type="Proteomes" id="UP000593576"/>
    </source>
</evidence>
<dbReference type="InterPro" id="IPR006566">
    <property type="entry name" value="FBD"/>
</dbReference>
<evidence type="ECO:0000259" key="1">
    <source>
        <dbReference type="SMART" id="SM00579"/>
    </source>
</evidence>
<dbReference type="InterPro" id="IPR055411">
    <property type="entry name" value="LRR_FXL15/At3g58940/PEG3-like"/>
</dbReference>
<sequence length="478" mass="54152">KFGSPIEIVNKKKNPNIRHHLLSLAAVFILVDGIPFSSSTSSGFRMAEQVRMEKVDRISDLHDSILTHILSFLSTKEAIKTSVLSTRWRYLFDLLPNIDFDLEEDLCRKNIKSYSTDVIENYMCSVDRMLLFCNTTNVSKFGFKCLIKMVGSNRFNGWISAAVDRGVKHLDLSTSVLPSSTLPIFTCKTLVSLKLGKYFVLNVPKDVHLPNLKTLHLHSVGFLNDDSVKRLLSGCPHLEDMVTRKCDLGNIRNFHISHHLLKTLTIRYSYNSYQCWLWINAPNLTSLEYYDRLVAGYSMENLQSLTKAVIDISACKTLRADATTIFKGICDVSSLVLSDTSLQLLLRCEPLPVFENLIKLDLPCHLRFRYSNPLQKGLETLLSSLPALEKLEFYQEALRSLPEKVPSCLLHKLKTIKVTNFTDEKDCIGKVKYILKNGGVLEKLIIVTASHVSIGKKWISKTLCVSSRESKPCFILII</sequence>
<dbReference type="InterPro" id="IPR036047">
    <property type="entry name" value="F-box-like_dom_sf"/>
</dbReference>
<dbReference type="SUPFAM" id="SSF81383">
    <property type="entry name" value="F-box domain"/>
    <property type="match status" value="1"/>
</dbReference>
<feature type="domain" description="FBD" evidence="1">
    <location>
        <begin position="407"/>
        <end position="478"/>
    </location>
</feature>
<dbReference type="AlphaFoldDB" id="A0A7J9KT63"/>
<dbReference type="SUPFAM" id="SSF52058">
    <property type="entry name" value="L domain-like"/>
    <property type="match status" value="1"/>
</dbReference>
<dbReference type="Gene3D" id="3.80.10.10">
    <property type="entry name" value="Ribonuclease Inhibitor"/>
    <property type="match status" value="2"/>
</dbReference>
<dbReference type="PANTHER" id="PTHR31900">
    <property type="entry name" value="F-BOX/RNI SUPERFAMILY PROTEIN-RELATED"/>
    <property type="match status" value="1"/>
</dbReference>
<proteinExistence type="predicted"/>
<dbReference type="Pfam" id="PF24758">
    <property type="entry name" value="LRR_At5g56370"/>
    <property type="match status" value="1"/>
</dbReference>
<dbReference type="OrthoDB" id="650312at2759"/>
<dbReference type="Pfam" id="PF08387">
    <property type="entry name" value="FBD"/>
    <property type="match status" value="1"/>
</dbReference>
<name>A0A7J9KT63_GOSSC</name>
<keyword evidence="3" id="KW-1185">Reference proteome</keyword>
<feature type="non-terminal residue" evidence="2">
    <location>
        <position position="478"/>
    </location>
</feature>
<dbReference type="EMBL" id="JABFAF010000002">
    <property type="protein sequence ID" value="MBA0849637.1"/>
    <property type="molecule type" value="Genomic_DNA"/>
</dbReference>
<dbReference type="Proteomes" id="UP000593576">
    <property type="component" value="Unassembled WGS sequence"/>
</dbReference>
<accession>A0A7J9KT63</accession>
<protein>
    <recommendedName>
        <fullName evidence="1">FBD domain-containing protein</fullName>
    </recommendedName>
</protein>
<dbReference type="CDD" id="cd22160">
    <property type="entry name" value="F-box_AtFBL13-like"/>
    <property type="match status" value="1"/>
</dbReference>
<evidence type="ECO:0000313" key="2">
    <source>
        <dbReference type="EMBL" id="MBA0849637.1"/>
    </source>
</evidence>
<dbReference type="InterPro" id="IPR001810">
    <property type="entry name" value="F-box_dom"/>
</dbReference>
<reference evidence="2 3" key="1">
    <citation type="journal article" date="2019" name="Genome Biol. Evol.">
        <title>Insights into the evolution of the New World diploid cottons (Gossypium, subgenus Houzingenia) based on genome sequencing.</title>
        <authorList>
            <person name="Grover C.E."/>
            <person name="Arick M.A. 2nd"/>
            <person name="Thrash A."/>
            <person name="Conover J.L."/>
            <person name="Sanders W.S."/>
            <person name="Peterson D.G."/>
            <person name="Frelichowski J.E."/>
            <person name="Scheffler J.A."/>
            <person name="Scheffler B.E."/>
            <person name="Wendel J.F."/>
        </authorList>
    </citation>
    <scope>NUCLEOTIDE SEQUENCE [LARGE SCALE GENOMIC DNA]</scope>
    <source>
        <strain evidence="2">1</strain>
        <tissue evidence="2">Leaf</tissue>
    </source>
</reference>
<dbReference type="InterPro" id="IPR053781">
    <property type="entry name" value="F-box_AtFBL13-like"/>
</dbReference>
<dbReference type="Pfam" id="PF00646">
    <property type="entry name" value="F-box"/>
    <property type="match status" value="1"/>
</dbReference>
<dbReference type="SMART" id="SM00579">
    <property type="entry name" value="FBD"/>
    <property type="match status" value="1"/>
</dbReference>
<gene>
    <name evidence="2" type="ORF">Goshw_018514</name>
</gene>
<organism evidence="2 3">
    <name type="scientific">Gossypium schwendimanii</name>
    <name type="common">Cotton</name>
    <dbReference type="NCBI Taxonomy" id="34291"/>
    <lineage>
        <taxon>Eukaryota</taxon>
        <taxon>Viridiplantae</taxon>
        <taxon>Streptophyta</taxon>
        <taxon>Embryophyta</taxon>
        <taxon>Tracheophyta</taxon>
        <taxon>Spermatophyta</taxon>
        <taxon>Magnoliopsida</taxon>
        <taxon>eudicotyledons</taxon>
        <taxon>Gunneridae</taxon>
        <taxon>Pentapetalae</taxon>
        <taxon>rosids</taxon>
        <taxon>malvids</taxon>
        <taxon>Malvales</taxon>
        <taxon>Malvaceae</taxon>
        <taxon>Malvoideae</taxon>
        <taxon>Gossypium</taxon>
    </lineage>
</organism>
<dbReference type="Gene3D" id="1.20.1280.50">
    <property type="match status" value="1"/>
</dbReference>
<dbReference type="PANTHER" id="PTHR31900:SF27">
    <property type="entry name" value="FBD DOMAIN-CONTAINING PROTEIN"/>
    <property type="match status" value="1"/>
</dbReference>
<comment type="caution">
    <text evidence="2">The sequence shown here is derived from an EMBL/GenBank/DDBJ whole genome shotgun (WGS) entry which is preliminary data.</text>
</comment>
<dbReference type="InterPro" id="IPR050232">
    <property type="entry name" value="FBL13/AtMIF1-like"/>
</dbReference>